<proteinExistence type="predicted"/>
<dbReference type="AlphaFoldDB" id="A0A7S0CDB2"/>
<gene>
    <name evidence="1" type="ORF">PINE0816_LOCUS15900</name>
</gene>
<sequence>MLSQLVKTALAATQKNALAATRDFPKLPKNCSRKATALATTQDVSSYSKIAIAELLLSQLLKNTQYHIIINTCLYLPQTFSICKTILFIISSYLLTKTSISMLTILEVERYCARTLKSPSRYHLLSGMTLKKIKKYSFLLCLDAKYSVYKSNFI</sequence>
<organism evidence="1">
    <name type="scientific">Proboscia inermis</name>
    <dbReference type="NCBI Taxonomy" id="420281"/>
    <lineage>
        <taxon>Eukaryota</taxon>
        <taxon>Sar</taxon>
        <taxon>Stramenopiles</taxon>
        <taxon>Ochrophyta</taxon>
        <taxon>Bacillariophyta</taxon>
        <taxon>Coscinodiscophyceae</taxon>
        <taxon>Rhizosoleniophycidae</taxon>
        <taxon>Rhizosoleniales</taxon>
        <taxon>Rhizosoleniaceae</taxon>
        <taxon>Proboscia</taxon>
    </lineage>
</organism>
<name>A0A7S0CDB2_9STRA</name>
<evidence type="ECO:0000313" key="1">
    <source>
        <dbReference type="EMBL" id="CAD8419765.1"/>
    </source>
</evidence>
<accession>A0A7S0CDB2</accession>
<dbReference type="EMBL" id="HBEL01033819">
    <property type="protein sequence ID" value="CAD8419765.1"/>
    <property type="molecule type" value="Transcribed_RNA"/>
</dbReference>
<protein>
    <submittedName>
        <fullName evidence="1">Uncharacterized protein</fullName>
    </submittedName>
</protein>
<reference evidence="1" key="1">
    <citation type="submission" date="2021-01" db="EMBL/GenBank/DDBJ databases">
        <authorList>
            <person name="Corre E."/>
            <person name="Pelletier E."/>
            <person name="Niang G."/>
            <person name="Scheremetjew M."/>
            <person name="Finn R."/>
            <person name="Kale V."/>
            <person name="Holt S."/>
            <person name="Cochrane G."/>
            <person name="Meng A."/>
            <person name="Brown T."/>
            <person name="Cohen L."/>
        </authorList>
    </citation>
    <scope>NUCLEOTIDE SEQUENCE</scope>
    <source>
        <strain evidence="1">CCAP1064/1</strain>
    </source>
</reference>